<feature type="chain" id="PRO_5045264185" evidence="1">
    <location>
        <begin position="18"/>
        <end position="105"/>
    </location>
</feature>
<feature type="signal peptide" evidence="1">
    <location>
        <begin position="1"/>
        <end position="17"/>
    </location>
</feature>
<gene>
    <name evidence="2" type="ORF">HGO26_17190</name>
</gene>
<protein>
    <submittedName>
        <fullName evidence="2">Uncharacterized protein</fullName>
    </submittedName>
</protein>
<accession>A0ABX1KQZ3</accession>
<evidence type="ECO:0000313" key="3">
    <source>
        <dbReference type="Proteomes" id="UP000527352"/>
    </source>
</evidence>
<name>A0ABX1KQZ3_9GAMM</name>
<organism evidence="2 3">
    <name type="scientific">Shewanella oncorhynchi</name>
    <dbReference type="NCBI Taxonomy" id="2726434"/>
    <lineage>
        <taxon>Bacteria</taxon>
        <taxon>Pseudomonadati</taxon>
        <taxon>Pseudomonadota</taxon>
        <taxon>Gammaproteobacteria</taxon>
        <taxon>Alteromonadales</taxon>
        <taxon>Shewanellaceae</taxon>
        <taxon>Shewanella</taxon>
    </lineage>
</organism>
<dbReference type="Proteomes" id="UP000527352">
    <property type="component" value="Unassembled WGS sequence"/>
</dbReference>
<sequence>MKLLVTFFMLFSFNVYSAEYASKVAQINLYSSNWTHDTWKGSLIFKLQTMPSGVSHFTVKRDDIALSSFLSLLLAAKKTDTTVNVVYDAAVDANGFATTLAIFEP</sequence>
<evidence type="ECO:0000313" key="2">
    <source>
        <dbReference type="EMBL" id="NLQ24607.1"/>
    </source>
</evidence>
<keyword evidence="3" id="KW-1185">Reference proteome</keyword>
<evidence type="ECO:0000256" key="1">
    <source>
        <dbReference type="SAM" id="SignalP"/>
    </source>
</evidence>
<keyword evidence="1" id="KW-0732">Signal</keyword>
<dbReference type="RefSeq" id="WP_168826729.1">
    <property type="nucleotide sequence ID" value="NZ_JABAEB010000011.1"/>
</dbReference>
<dbReference type="EMBL" id="JABAEB010000011">
    <property type="protein sequence ID" value="NLQ24607.1"/>
    <property type="molecule type" value="Genomic_DNA"/>
</dbReference>
<reference evidence="2 3" key="1">
    <citation type="submission" date="2020-04" db="EMBL/GenBank/DDBJ databases">
        <title>The first description of lens atrophy caused by putative novel Shewanella sp. that is a new emerging pathogen for cultured rainbow trout?</title>
        <authorList>
            <person name="Saticioglu I.B."/>
            <person name="Duman M."/>
            <person name="Altun S."/>
        </authorList>
    </citation>
    <scope>NUCLEOTIDE SEQUENCE [LARGE SCALE GENOMIC DNA]</scope>
    <source>
        <strain evidence="2 3">S-1</strain>
    </source>
</reference>
<comment type="caution">
    <text evidence="2">The sequence shown here is derived from an EMBL/GenBank/DDBJ whole genome shotgun (WGS) entry which is preliminary data.</text>
</comment>
<proteinExistence type="predicted"/>